<dbReference type="PANTHER" id="PTHR13778">
    <property type="entry name" value="GLYCOSYLTRANSFERASE 8 DOMAIN-CONTAINING PROTEIN"/>
    <property type="match status" value="1"/>
</dbReference>
<protein>
    <submittedName>
        <fullName evidence="4">Glycosyltransferase family 8 protein</fullName>
    </submittedName>
</protein>
<dbReference type="SUPFAM" id="SSF53448">
    <property type="entry name" value="Nucleotide-diphospho-sugar transferases"/>
    <property type="match status" value="1"/>
</dbReference>
<gene>
    <name evidence="4" type="ORF">ACFSBK_02970</name>
</gene>
<dbReference type="InterPro" id="IPR002495">
    <property type="entry name" value="Glyco_trans_8"/>
</dbReference>
<keyword evidence="1" id="KW-0328">Glycosyltransferase</keyword>
<dbReference type="Gene3D" id="3.90.550.10">
    <property type="entry name" value="Spore Coat Polysaccharide Biosynthesis Protein SpsA, Chain A"/>
    <property type="match status" value="1"/>
</dbReference>
<evidence type="ECO:0000256" key="1">
    <source>
        <dbReference type="ARBA" id="ARBA00022676"/>
    </source>
</evidence>
<dbReference type="InterPro" id="IPR029044">
    <property type="entry name" value="Nucleotide-diphossugar_trans"/>
</dbReference>
<organism evidence="4 5">
    <name type="scientific">Carnobacterium antarcticum</name>
    <dbReference type="NCBI Taxonomy" id="2126436"/>
    <lineage>
        <taxon>Bacteria</taxon>
        <taxon>Bacillati</taxon>
        <taxon>Bacillota</taxon>
        <taxon>Bacilli</taxon>
        <taxon>Lactobacillales</taxon>
        <taxon>Carnobacteriaceae</taxon>
        <taxon>Carnobacterium</taxon>
    </lineage>
</organism>
<accession>A0ABW4NMU5</accession>
<dbReference type="CDD" id="cd04194">
    <property type="entry name" value="GT8_A4GalT_like"/>
    <property type="match status" value="1"/>
</dbReference>
<comment type="caution">
    <text evidence="4">The sequence shown here is derived from an EMBL/GenBank/DDBJ whole genome shotgun (WGS) entry which is preliminary data.</text>
</comment>
<keyword evidence="5" id="KW-1185">Reference proteome</keyword>
<evidence type="ECO:0000313" key="5">
    <source>
        <dbReference type="Proteomes" id="UP001597285"/>
    </source>
</evidence>
<dbReference type="EMBL" id="JBHUFF010000008">
    <property type="protein sequence ID" value="MFD1798822.1"/>
    <property type="molecule type" value="Genomic_DNA"/>
</dbReference>
<keyword evidence="2" id="KW-0808">Transferase</keyword>
<evidence type="ECO:0000256" key="2">
    <source>
        <dbReference type="ARBA" id="ARBA00022679"/>
    </source>
</evidence>
<reference evidence="5" key="1">
    <citation type="journal article" date="2019" name="Int. J. Syst. Evol. Microbiol.">
        <title>The Global Catalogue of Microorganisms (GCM) 10K type strain sequencing project: providing services to taxonomists for standard genome sequencing and annotation.</title>
        <authorList>
            <consortium name="The Broad Institute Genomics Platform"/>
            <consortium name="The Broad Institute Genome Sequencing Center for Infectious Disease"/>
            <person name="Wu L."/>
            <person name="Ma J."/>
        </authorList>
    </citation>
    <scope>NUCLEOTIDE SEQUENCE [LARGE SCALE GENOMIC DNA]</scope>
    <source>
        <strain evidence="5">KCTC 42143</strain>
    </source>
</reference>
<dbReference type="RefSeq" id="WP_058919225.1">
    <property type="nucleotide sequence ID" value="NZ_JBHSQC010000015.1"/>
</dbReference>
<dbReference type="Pfam" id="PF01501">
    <property type="entry name" value="Glyco_transf_8"/>
    <property type="match status" value="1"/>
</dbReference>
<proteinExistence type="predicted"/>
<keyword evidence="3" id="KW-0479">Metal-binding</keyword>
<dbReference type="InterPro" id="IPR050748">
    <property type="entry name" value="Glycosyltrans_8_dom-fam"/>
</dbReference>
<evidence type="ECO:0000313" key="4">
    <source>
        <dbReference type="EMBL" id="MFD1798822.1"/>
    </source>
</evidence>
<sequence>MFDSKNITIVSSSNEAFVPHLATLFLSLLVTKKPDTTLHFYVIDDNISLNSKFLLNRTVNKYNARISYLTIDASEFDNVVESDRIPKTAYYRISIPNLLKDTPRAIYLDCDMICLEDIQTLWELDLGENLLAAVEDSGFHDRLNLMGIQCKSDTYFNSGMMVMDLENWRKEKITEQAFAFIDEHPDLLRFHDQDTLNAILHDRWLELHPRWNAQTYLMLEEKEHPTALGQSQWEEAKADPAIVHFCGHEKPWHENSVHPYRETYFALRNQTTFPVAAPAKDVKQVK</sequence>
<evidence type="ECO:0000256" key="3">
    <source>
        <dbReference type="ARBA" id="ARBA00022723"/>
    </source>
</evidence>
<dbReference type="PANTHER" id="PTHR13778:SF47">
    <property type="entry name" value="LIPOPOLYSACCHARIDE 1,3-GALACTOSYLTRANSFERASE"/>
    <property type="match status" value="1"/>
</dbReference>
<dbReference type="Proteomes" id="UP001597285">
    <property type="component" value="Unassembled WGS sequence"/>
</dbReference>
<name>A0ABW4NMU5_9LACT</name>